<keyword evidence="3" id="KW-1185">Reference proteome</keyword>
<dbReference type="AlphaFoldDB" id="G5IIQ9"/>
<dbReference type="HOGENOM" id="CLU_192770_0_0_9"/>
<dbReference type="RefSeq" id="WP_006781367.1">
    <property type="nucleotide sequence ID" value="NZ_CP040506.1"/>
</dbReference>
<evidence type="ECO:0000256" key="1">
    <source>
        <dbReference type="SAM" id="Phobius"/>
    </source>
</evidence>
<name>G5IIQ9_9FIRM</name>
<comment type="caution">
    <text evidence="2">The sequence shown here is derived from an EMBL/GenBank/DDBJ whole genome shotgun (WGS) entry which is preliminary data.</text>
</comment>
<gene>
    <name evidence="2" type="ORF">HMPREF9473_03387</name>
</gene>
<organism evidence="2 3">
    <name type="scientific">Hungatella hathewayi WAL-18680</name>
    <dbReference type="NCBI Taxonomy" id="742737"/>
    <lineage>
        <taxon>Bacteria</taxon>
        <taxon>Bacillati</taxon>
        <taxon>Bacillota</taxon>
        <taxon>Clostridia</taxon>
        <taxon>Lachnospirales</taxon>
        <taxon>Lachnospiraceae</taxon>
        <taxon>Hungatella</taxon>
    </lineage>
</organism>
<dbReference type="PATRIC" id="fig|742737.3.peg.3366"/>
<keyword evidence="1" id="KW-0472">Membrane</keyword>
<evidence type="ECO:0000313" key="3">
    <source>
        <dbReference type="Proteomes" id="UP000005384"/>
    </source>
</evidence>
<accession>G5IIQ9</accession>
<proteinExistence type="predicted"/>
<feature type="transmembrane region" description="Helical" evidence="1">
    <location>
        <begin position="61"/>
        <end position="80"/>
    </location>
</feature>
<reference evidence="2 3" key="1">
    <citation type="submission" date="2011-08" db="EMBL/GenBank/DDBJ databases">
        <title>The Genome Sequence of Clostridium hathewayi WAL-18680.</title>
        <authorList>
            <consortium name="The Broad Institute Genome Sequencing Platform"/>
            <person name="Earl A."/>
            <person name="Ward D."/>
            <person name="Feldgarden M."/>
            <person name="Gevers D."/>
            <person name="Finegold S.M."/>
            <person name="Summanen P.H."/>
            <person name="Molitoris D.R."/>
            <person name="Song M."/>
            <person name="Daigneault M."/>
            <person name="Allen-Vercoe E."/>
            <person name="Young S.K."/>
            <person name="Zeng Q."/>
            <person name="Gargeya S."/>
            <person name="Fitzgerald M."/>
            <person name="Haas B."/>
            <person name="Abouelleil A."/>
            <person name="Alvarado L."/>
            <person name="Arachchi H.M."/>
            <person name="Berlin A."/>
            <person name="Brown A."/>
            <person name="Chapman S.B."/>
            <person name="Chen Z."/>
            <person name="Dunbar C."/>
            <person name="Freedman E."/>
            <person name="Gearin G."/>
            <person name="Gellesch M."/>
            <person name="Goldberg J."/>
            <person name="Griggs A."/>
            <person name="Gujja S."/>
            <person name="Heiman D."/>
            <person name="Howarth C."/>
            <person name="Larson L."/>
            <person name="Lui A."/>
            <person name="MacDonald P.J.P."/>
            <person name="Montmayeur A."/>
            <person name="Murphy C."/>
            <person name="Neiman D."/>
            <person name="Pearson M."/>
            <person name="Priest M."/>
            <person name="Roberts A."/>
            <person name="Saif S."/>
            <person name="Shea T."/>
            <person name="Shenoy N."/>
            <person name="Sisk P."/>
            <person name="Stolte C."/>
            <person name="Sykes S."/>
            <person name="Wortman J."/>
            <person name="Nusbaum C."/>
            <person name="Birren B."/>
        </authorList>
    </citation>
    <scope>NUCLEOTIDE SEQUENCE [LARGE SCALE GENOMIC DNA]</scope>
    <source>
        <strain evidence="2 3">WAL-18680</strain>
    </source>
</reference>
<sequence>MGSRIKTYLKSEKAMSTINLVFFLSLLIRNKGIIFIAYLLWIGYLSYCIKSTSSKVMKTVFGILCVFAGVMVLGNLYLMLKMLIGG</sequence>
<feature type="transmembrane region" description="Helical" evidence="1">
    <location>
        <begin position="20"/>
        <end position="41"/>
    </location>
</feature>
<keyword evidence="1" id="KW-0812">Transmembrane</keyword>
<dbReference type="Proteomes" id="UP000005384">
    <property type="component" value="Unassembled WGS sequence"/>
</dbReference>
<keyword evidence="1" id="KW-1133">Transmembrane helix</keyword>
<protein>
    <submittedName>
        <fullName evidence="2">Uncharacterized protein</fullName>
    </submittedName>
</protein>
<evidence type="ECO:0000313" key="2">
    <source>
        <dbReference type="EMBL" id="EHI58694.1"/>
    </source>
</evidence>
<dbReference type="EMBL" id="ADLN01000092">
    <property type="protein sequence ID" value="EHI58694.1"/>
    <property type="molecule type" value="Genomic_DNA"/>
</dbReference>
<dbReference type="OrthoDB" id="2087002at2"/>